<dbReference type="Proteomes" id="UP000248916">
    <property type="component" value="Unassembled WGS sequence"/>
</dbReference>
<dbReference type="GO" id="GO:0008168">
    <property type="term" value="F:methyltransferase activity"/>
    <property type="evidence" value="ECO:0007669"/>
    <property type="project" value="UniProtKB-KW"/>
</dbReference>
<protein>
    <submittedName>
        <fullName evidence="2">Methyltransferase family protein</fullName>
    </submittedName>
</protein>
<sequence>MGFSAEWLALRDPADRAARDVALLQRAATAAGPAPLVVDLGCGTGATWHALAPLLPEDTRWRLVDNDPALLDIARAVVGEAAECIVADLGDLDALPLEGATLITASALLDLMPEAWLSGLAQRLEAPFYAALSYDGRMEWTRPDPRDDAVTAAFNLHQRSDKGLGPALGPDAVDRAEALFAAQGFSVFRAESPWRLGPDMAELQHELTRGIAVAACETGMADAESWQRDRHEAADRSSCIVGHADFLAVPPVRPRETAHV</sequence>
<dbReference type="Gene3D" id="3.40.50.150">
    <property type="entry name" value="Vaccinia Virus protein VP39"/>
    <property type="match status" value="1"/>
</dbReference>
<gene>
    <name evidence="2" type="ORF">LX81_00841</name>
</gene>
<dbReference type="InterPro" id="IPR041698">
    <property type="entry name" value="Methyltransf_25"/>
</dbReference>
<name>A0A2W7P482_9RHOB</name>
<dbReference type="OrthoDB" id="7273451at2"/>
<dbReference type="Pfam" id="PF13649">
    <property type="entry name" value="Methyltransf_25"/>
    <property type="match status" value="1"/>
</dbReference>
<keyword evidence="2" id="KW-0489">Methyltransferase</keyword>
<reference evidence="2 3" key="1">
    <citation type="submission" date="2018-06" db="EMBL/GenBank/DDBJ databases">
        <title>Genomic Encyclopedia of Archaeal and Bacterial Type Strains, Phase II (KMG-II): from individual species to whole genera.</title>
        <authorList>
            <person name="Goeker M."/>
        </authorList>
    </citation>
    <scope>NUCLEOTIDE SEQUENCE [LARGE SCALE GENOMIC DNA]</scope>
    <source>
        <strain evidence="2 3">DSM 22009</strain>
    </source>
</reference>
<proteinExistence type="predicted"/>
<comment type="caution">
    <text evidence="2">The sequence shown here is derived from an EMBL/GenBank/DDBJ whole genome shotgun (WGS) entry which is preliminary data.</text>
</comment>
<dbReference type="InterPro" id="IPR029063">
    <property type="entry name" value="SAM-dependent_MTases_sf"/>
</dbReference>
<organism evidence="2 3">
    <name type="scientific">Palleronia aestuarii</name>
    <dbReference type="NCBI Taxonomy" id="568105"/>
    <lineage>
        <taxon>Bacteria</taxon>
        <taxon>Pseudomonadati</taxon>
        <taxon>Pseudomonadota</taxon>
        <taxon>Alphaproteobacteria</taxon>
        <taxon>Rhodobacterales</taxon>
        <taxon>Roseobacteraceae</taxon>
        <taxon>Palleronia</taxon>
    </lineage>
</organism>
<evidence type="ECO:0000313" key="2">
    <source>
        <dbReference type="EMBL" id="PZX18212.1"/>
    </source>
</evidence>
<evidence type="ECO:0000313" key="3">
    <source>
        <dbReference type="Proteomes" id="UP000248916"/>
    </source>
</evidence>
<dbReference type="EMBL" id="QKZL01000003">
    <property type="protein sequence ID" value="PZX18212.1"/>
    <property type="molecule type" value="Genomic_DNA"/>
</dbReference>
<dbReference type="GO" id="GO:0032259">
    <property type="term" value="P:methylation"/>
    <property type="evidence" value="ECO:0007669"/>
    <property type="project" value="UniProtKB-KW"/>
</dbReference>
<dbReference type="AlphaFoldDB" id="A0A2W7P482"/>
<dbReference type="SUPFAM" id="SSF53335">
    <property type="entry name" value="S-adenosyl-L-methionine-dependent methyltransferases"/>
    <property type="match status" value="1"/>
</dbReference>
<accession>A0A2W7P482</accession>
<dbReference type="RefSeq" id="WP_111536042.1">
    <property type="nucleotide sequence ID" value="NZ_QKZL01000003.1"/>
</dbReference>
<feature type="domain" description="Methyltransferase" evidence="1">
    <location>
        <begin position="37"/>
        <end position="117"/>
    </location>
</feature>
<evidence type="ECO:0000259" key="1">
    <source>
        <dbReference type="Pfam" id="PF13649"/>
    </source>
</evidence>
<keyword evidence="2" id="KW-0808">Transferase</keyword>
<keyword evidence="3" id="KW-1185">Reference proteome</keyword>